<dbReference type="CDD" id="cd17324">
    <property type="entry name" value="MFS_NepI_like"/>
    <property type="match status" value="1"/>
</dbReference>
<keyword evidence="3 4" id="KW-0472">Membrane</keyword>
<accession>A0A9D1E223</accession>
<dbReference type="Proteomes" id="UP000886744">
    <property type="component" value="Unassembled WGS sequence"/>
</dbReference>
<dbReference type="AlphaFoldDB" id="A0A9D1E223"/>
<dbReference type="Gene3D" id="1.20.1250.20">
    <property type="entry name" value="MFS general substrate transporter like domains"/>
    <property type="match status" value="1"/>
</dbReference>
<name>A0A9D1E223_9BACT</name>
<feature type="transmembrane region" description="Helical" evidence="4">
    <location>
        <begin position="52"/>
        <end position="71"/>
    </location>
</feature>
<dbReference type="InterPro" id="IPR020846">
    <property type="entry name" value="MFS_dom"/>
</dbReference>
<dbReference type="EMBL" id="DVHI01000076">
    <property type="protein sequence ID" value="HIR63118.1"/>
    <property type="molecule type" value="Genomic_DNA"/>
</dbReference>
<keyword evidence="2 4" id="KW-1133">Transmembrane helix</keyword>
<evidence type="ECO:0000256" key="3">
    <source>
        <dbReference type="ARBA" id="ARBA00023136"/>
    </source>
</evidence>
<feature type="transmembrane region" description="Helical" evidence="4">
    <location>
        <begin position="369"/>
        <end position="390"/>
    </location>
</feature>
<feature type="transmembrane region" description="Helical" evidence="4">
    <location>
        <begin position="141"/>
        <end position="162"/>
    </location>
</feature>
<evidence type="ECO:0000256" key="4">
    <source>
        <dbReference type="SAM" id="Phobius"/>
    </source>
</evidence>
<feature type="transmembrane region" description="Helical" evidence="4">
    <location>
        <begin position="250"/>
        <end position="269"/>
    </location>
</feature>
<dbReference type="GO" id="GO:0022857">
    <property type="term" value="F:transmembrane transporter activity"/>
    <property type="evidence" value="ECO:0007669"/>
    <property type="project" value="InterPro"/>
</dbReference>
<sequence length="399" mass="42329">MARLSTLRPDQGIPASTLLMMSAVAGLTVANLYYNQPLLEDIRTDLACSGTLANLITVVTQAGYALGLLLIVPMADMWSRRRIVLTIMSIAALMSAAIAVSHSIWTVLAASLGLGVCSVIPQIFIPIAGQFSEPEHKSRNMGYVLSGLLTGILGARVISGYVGQWAGWRTMFIAAAVLMLLCLVLTLRMLPRMPGTFSGTYGSLIKSVWKIFATHPRMRLYAFRGACTFGSMMSIWACMAFHLAGEPFHAGSRTVGLLGLCGVVGAIAASGIGRYVPHLGIRRMTAIGALLQLAAWTAAATLGHTYTGIIAAIILLELGAQFMQLSNQSGCLQAIPDASNRANTIFMTSLFLGGSLATLLSGIGWRFAGWTGVCITGVIFSATALSTVFCKNQTLPRCT</sequence>
<dbReference type="InterPro" id="IPR011701">
    <property type="entry name" value="MFS"/>
</dbReference>
<protein>
    <submittedName>
        <fullName evidence="6">MFS transporter</fullName>
    </submittedName>
</protein>
<reference evidence="6" key="1">
    <citation type="submission" date="2020-10" db="EMBL/GenBank/DDBJ databases">
        <authorList>
            <person name="Gilroy R."/>
        </authorList>
    </citation>
    <scope>NUCLEOTIDE SEQUENCE</scope>
    <source>
        <strain evidence="6">ChiHjej13B12-12457</strain>
    </source>
</reference>
<feature type="transmembrane region" description="Helical" evidence="4">
    <location>
        <begin position="221"/>
        <end position="244"/>
    </location>
</feature>
<reference evidence="6" key="2">
    <citation type="journal article" date="2021" name="PeerJ">
        <title>Extensive microbial diversity within the chicken gut microbiome revealed by metagenomics and culture.</title>
        <authorList>
            <person name="Gilroy R."/>
            <person name="Ravi A."/>
            <person name="Getino M."/>
            <person name="Pursley I."/>
            <person name="Horton D.L."/>
            <person name="Alikhan N.F."/>
            <person name="Baker D."/>
            <person name="Gharbi K."/>
            <person name="Hall N."/>
            <person name="Watson M."/>
            <person name="Adriaenssens E.M."/>
            <person name="Foster-Nyarko E."/>
            <person name="Jarju S."/>
            <person name="Secka A."/>
            <person name="Antonio M."/>
            <person name="Oren A."/>
            <person name="Chaudhuri R.R."/>
            <person name="La Ragione R."/>
            <person name="Hildebrand F."/>
            <person name="Pallen M.J."/>
        </authorList>
    </citation>
    <scope>NUCLEOTIDE SEQUENCE</scope>
    <source>
        <strain evidence="6">ChiHjej13B12-12457</strain>
    </source>
</reference>
<evidence type="ECO:0000313" key="7">
    <source>
        <dbReference type="Proteomes" id="UP000886744"/>
    </source>
</evidence>
<dbReference type="PROSITE" id="PS50850">
    <property type="entry name" value="MFS"/>
    <property type="match status" value="1"/>
</dbReference>
<evidence type="ECO:0000313" key="6">
    <source>
        <dbReference type="EMBL" id="HIR63118.1"/>
    </source>
</evidence>
<dbReference type="SUPFAM" id="SSF103473">
    <property type="entry name" value="MFS general substrate transporter"/>
    <property type="match status" value="1"/>
</dbReference>
<gene>
    <name evidence="6" type="ORF">IAC94_06325</name>
</gene>
<feature type="domain" description="Major facilitator superfamily (MFS) profile" evidence="5">
    <location>
        <begin position="14"/>
        <end position="395"/>
    </location>
</feature>
<feature type="transmembrane region" description="Helical" evidence="4">
    <location>
        <begin position="107"/>
        <end position="129"/>
    </location>
</feature>
<keyword evidence="1 4" id="KW-0812">Transmembrane</keyword>
<feature type="transmembrane region" description="Helical" evidence="4">
    <location>
        <begin position="12"/>
        <end position="32"/>
    </location>
</feature>
<dbReference type="InterPro" id="IPR036259">
    <property type="entry name" value="MFS_trans_sf"/>
</dbReference>
<evidence type="ECO:0000259" key="5">
    <source>
        <dbReference type="PROSITE" id="PS50850"/>
    </source>
</evidence>
<dbReference type="Pfam" id="PF07690">
    <property type="entry name" value="MFS_1"/>
    <property type="match status" value="1"/>
</dbReference>
<proteinExistence type="predicted"/>
<feature type="transmembrane region" description="Helical" evidence="4">
    <location>
        <begin position="83"/>
        <end position="101"/>
    </location>
</feature>
<evidence type="ECO:0000256" key="1">
    <source>
        <dbReference type="ARBA" id="ARBA00022692"/>
    </source>
</evidence>
<comment type="caution">
    <text evidence="6">The sequence shown here is derived from an EMBL/GenBank/DDBJ whole genome shotgun (WGS) entry which is preliminary data.</text>
</comment>
<dbReference type="PANTHER" id="PTHR42910">
    <property type="entry name" value="TRANSPORTER SCO4007-RELATED"/>
    <property type="match status" value="1"/>
</dbReference>
<organism evidence="6 7">
    <name type="scientific">Candidatus Coprenecus avistercoris</name>
    <dbReference type="NCBI Taxonomy" id="2840730"/>
    <lineage>
        <taxon>Bacteria</taxon>
        <taxon>Pseudomonadati</taxon>
        <taxon>Bacteroidota</taxon>
        <taxon>Bacteroidia</taxon>
        <taxon>Bacteroidales</taxon>
        <taxon>Rikenellaceae</taxon>
        <taxon>Rikenellaceae incertae sedis</taxon>
        <taxon>Candidatus Coprenecus</taxon>
    </lineage>
</organism>
<evidence type="ECO:0000256" key="2">
    <source>
        <dbReference type="ARBA" id="ARBA00022989"/>
    </source>
</evidence>
<dbReference type="PANTHER" id="PTHR42910:SF1">
    <property type="entry name" value="MAJOR FACILITATOR SUPERFAMILY (MFS) PROFILE DOMAIN-CONTAINING PROTEIN"/>
    <property type="match status" value="1"/>
</dbReference>
<feature type="transmembrane region" description="Helical" evidence="4">
    <location>
        <begin position="168"/>
        <end position="187"/>
    </location>
</feature>